<dbReference type="Gene3D" id="2.10.70.100">
    <property type="match status" value="1"/>
</dbReference>
<feature type="region of interest" description="Disordered" evidence="8">
    <location>
        <begin position="691"/>
        <end position="712"/>
    </location>
</feature>
<dbReference type="PANTHER" id="PTHR43304">
    <property type="entry name" value="PHYTOCHROME-LIKE PROTEIN CPH1"/>
    <property type="match status" value="1"/>
</dbReference>
<dbReference type="SUPFAM" id="SSF55785">
    <property type="entry name" value="PYP-like sensor domain (PAS domain)"/>
    <property type="match status" value="5"/>
</dbReference>
<dbReference type="AlphaFoldDB" id="A0A498KYD3"/>
<gene>
    <name evidence="11" type="ORF">EAF64_17165</name>
</gene>
<proteinExistence type="predicted"/>
<keyword evidence="3" id="KW-0597">Phosphoprotein</keyword>
<evidence type="ECO:0000313" key="11">
    <source>
        <dbReference type="EMBL" id="RXK46878.1"/>
    </source>
</evidence>
<keyword evidence="7" id="KW-0804">Transcription</keyword>
<evidence type="ECO:0000256" key="2">
    <source>
        <dbReference type="ARBA" id="ARBA00012438"/>
    </source>
</evidence>
<dbReference type="Pfam" id="PF15915">
    <property type="entry name" value="BAT"/>
    <property type="match status" value="1"/>
</dbReference>
<evidence type="ECO:0000256" key="1">
    <source>
        <dbReference type="ARBA" id="ARBA00000085"/>
    </source>
</evidence>
<accession>A0A498KYD3</accession>
<evidence type="ECO:0000256" key="3">
    <source>
        <dbReference type="ARBA" id="ARBA00022553"/>
    </source>
</evidence>
<feature type="domain" description="PAC" evidence="10">
    <location>
        <begin position="341"/>
        <end position="393"/>
    </location>
</feature>
<dbReference type="Pfam" id="PF04967">
    <property type="entry name" value="HTH_10"/>
    <property type="match status" value="1"/>
</dbReference>
<dbReference type="Pfam" id="PF08447">
    <property type="entry name" value="PAS_3"/>
    <property type="match status" value="2"/>
</dbReference>
<sequence>MSDEHTREKSAASPLRSLASDPDLVRSLFGAADTGVVVTDADDTVTWAGDRVGEYFGFDAEEAVGTERTAVLESWIRPRLEAPARFPASNDGCGPDGTCYHVLATETCEERWVRHHGHEVSTGPLAGGRIDQFVDVTERHVSDRPVDDQRYETLFDHFPNGAVTLVDESLRYRLARGELFDGLPETPRSVEGAKVSDVTSGDRTEFVETYRRTLAGESVTTETTVADRVLVHRTHPVSTEDGSVCAAIGVTQDITDRKARERELRRNREFLRDVQAVADVGGWEVDFRSETLTWTDEVYRIHDLPTDYEPSVDSGLAFYHPEDRGRMERAYEALARDGERYDLELRIVTASDEVRWVRSIGKPWTDEEGRLVGARGTIQDITDRKTRERKLEESRNRYRTLVENVPNGAVALVDADLRYTTVGGTPIEEASTTPSELVGRSVETALPSDLATLLVPNYAAALDGEHRTFTGSIGDRDYRFRIVPVRSDDGRVFAAMGMSQDITTEERRERELREAKQRLHIALEETETGVWVLEDGDTLRPFGTITDLFGVDPGTDSLETYMERIHPADRPAVEDGLRAAREDGARFDVEYRVRTGRGDRWVHARGKVLDDTDGQRMVGVTTDVTDRKRRVGALEKRERVLRELHTATREFYPPSSLPEIATFLVEFVERAFGFGYVSVKRFDEETGRLQPAARSSSVDAPIAPGPVDPGENPIWEAYRNGESRIFDGGEIGDGTHAALNQALIVPIGDFGVTLACTTGERAFDDVDLDLIEVAAANAESAFQRHHSDRVRTEITRELSTQQTKVDELRGVIDVIQGIQRRIADSESQAALDAGVCEELRRTEPIDFVWIGRPRGRDTDLEPVAWAGDDGGYLDSVGTDESDGRVPAQRAAASHETYTLSNVSEHVLDDAWAKEALSAGLRSVVCIPLVYDEVLYGVLTAYSATEDAFGQLYEDLLTDVTSLVVNYSRILEHRYEATNREFLELEFALSDATYPLQRLATEADAAIRYDTVAESTSDAVRCLVTVERGDAERVLERARSTASVVDAEWFGTVEHGQLSLWIKRPFLPSDVVKHGGRLLESTTTADGTTVRVALPATASPRPLLDSITSRYPDIDLLAQRQTTSPEGTDTATVTDRLTDRQHEILNAAYYGGYYETPRKVTGEDLAESFEISSPAVYNHLQAAHRTLLETVLDPEHGFRY</sequence>
<dbReference type="InterPro" id="IPR031803">
    <property type="entry name" value="BAT_GAF/HTH-assoc"/>
</dbReference>
<dbReference type="InterPro" id="IPR035965">
    <property type="entry name" value="PAS-like_dom_sf"/>
</dbReference>
<evidence type="ECO:0000256" key="5">
    <source>
        <dbReference type="ARBA" id="ARBA00022777"/>
    </source>
</evidence>
<dbReference type="Pfam" id="PF08448">
    <property type="entry name" value="PAS_4"/>
    <property type="match status" value="2"/>
</dbReference>
<dbReference type="InterPro" id="IPR003018">
    <property type="entry name" value="GAF"/>
</dbReference>
<dbReference type="Proteomes" id="UP000289691">
    <property type="component" value="Unassembled WGS sequence"/>
</dbReference>
<evidence type="ECO:0000256" key="7">
    <source>
        <dbReference type="ARBA" id="ARBA00023163"/>
    </source>
</evidence>
<comment type="caution">
    <text evidence="11">The sequence shown here is derived from an EMBL/GenBank/DDBJ whole genome shotgun (WGS) entry which is preliminary data.</text>
</comment>
<evidence type="ECO:0000256" key="8">
    <source>
        <dbReference type="SAM" id="MobiDB-lite"/>
    </source>
</evidence>
<comment type="catalytic activity">
    <reaction evidence="1">
        <text>ATP + protein L-histidine = ADP + protein N-phospho-L-histidine.</text>
        <dbReference type="EC" id="2.7.13.3"/>
    </reaction>
</comment>
<dbReference type="SUPFAM" id="SSF55781">
    <property type="entry name" value="GAF domain-like"/>
    <property type="match status" value="2"/>
</dbReference>
<dbReference type="RefSeq" id="WP_129070211.1">
    <property type="nucleotide sequence ID" value="NZ_RDFA01000007.1"/>
</dbReference>
<keyword evidence="4" id="KW-0808">Transferase</keyword>
<evidence type="ECO:0000259" key="9">
    <source>
        <dbReference type="PROSITE" id="PS50112"/>
    </source>
</evidence>
<dbReference type="SMART" id="SM00091">
    <property type="entry name" value="PAS"/>
    <property type="match status" value="3"/>
</dbReference>
<dbReference type="InterPro" id="IPR007050">
    <property type="entry name" value="HTH_bacterioopsin"/>
</dbReference>
<keyword evidence="12" id="KW-1185">Reference proteome</keyword>
<dbReference type="Gene3D" id="3.30.450.40">
    <property type="match status" value="2"/>
</dbReference>
<dbReference type="InterPro" id="IPR013656">
    <property type="entry name" value="PAS_4"/>
</dbReference>
<dbReference type="InterPro" id="IPR000014">
    <property type="entry name" value="PAS"/>
</dbReference>
<dbReference type="InterPro" id="IPR013655">
    <property type="entry name" value="PAS_fold_3"/>
</dbReference>
<dbReference type="Pfam" id="PF13185">
    <property type="entry name" value="GAF_2"/>
    <property type="match status" value="2"/>
</dbReference>
<dbReference type="PROSITE" id="PS50112">
    <property type="entry name" value="PAS"/>
    <property type="match status" value="1"/>
</dbReference>
<dbReference type="CDD" id="cd00130">
    <property type="entry name" value="PAS"/>
    <property type="match status" value="2"/>
</dbReference>
<organism evidence="11 12">
    <name type="scientific">Halorientalis pallida</name>
    <dbReference type="NCBI Taxonomy" id="2479928"/>
    <lineage>
        <taxon>Archaea</taxon>
        <taxon>Methanobacteriati</taxon>
        <taxon>Methanobacteriota</taxon>
        <taxon>Stenosarchaea group</taxon>
        <taxon>Halobacteria</taxon>
        <taxon>Halobacteriales</taxon>
        <taxon>Haloarculaceae</taxon>
        <taxon>Halorientalis</taxon>
    </lineage>
</organism>
<dbReference type="OrthoDB" id="165911at2157"/>
<name>A0A498KYD3_9EURY</name>
<evidence type="ECO:0000256" key="6">
    <source>
        <dbReference type="ARBA" id="ARBA00023015"/>
    </source>
</evidence>
<reference evidence="11 12" key="1">
    <citation type="submission" date="2019-01" db="EMBL/GenBank/DDBJ databases">
        <title>Halorientalis sp. F13-25 a new haloarchaeum isolated from hypersaline water.</title>
        <authorList>
            <person name="Ana D.-V."/>
            <person name="Cristina S.-P."/>
            <person name="Antonio V."/>
        </authorList>
    </citation>
    <scope>NUCLEOTIDE SEQUENCE [LARGE SCALE GENOMIC DNA]</scope>
    <source>
        <strain evidence="11 12">F13-25</strain>
    </source>
</reference>
<dbReference type="NCBIfam" id="TIGR00229">
    <property type="entry name" value="sensory_box"/>
    <property type="match status" value="1"/>
</dbReference>
<dbReference type="InterPro" id="IPR001610">
    <property type="entry name" value="PAC"/>
</dbReference>
<feature type="domain" description="PAS" evidence="9">
    <location>
        <begin position="21"/>
        <end position="65"/>
    </location>
</feature>
<keyword evidence="5" id="KW-0418">Kinase</keyword>
<dbReference type="EMBL" id="RDFA01000007">
    <property type="protein sequence ID" value="RXK46878.1"/>
    <property type="molecule type" value="Genomic_DNA"/>
</dbReference>
<dbReference type="PROSITE" id="PS50113">
    <property type="entry name" value="PAC"/>
    <property type="match status" value="3"/>
</dbReference>
<evidence type="ECO:0000256" key="4">
    <source>
        <dbReference type="ARBA" id="ARBA00022679"/>
    </source>
</evidence>
<protein>
    <recommendedName>
        <fullName evidence="2">histidine kinase</fullName>
        <ecNumber evidence="2">2.7.13.3</ecNumber>
    </recommendedName>
</protein>
<evidence type="ECO:0000313" key="12">
    <source>
        <dbReference type="Proteomes" id="UP000289691"/>
    </source>
</evidence>
<feature type="domain" description="PAC" evidence="10">
    <location>
        <begin position="462"/>
        <end position="514"/>
    </location>
</feature>
<keyword evidence="6" id="KW-0805">Transcription regulation</keyword>
<dbReference type="InterPro" id="IPR000700">
    <property type="entry name" value="PAS-assoc_C"/>
</dbReference>
<dbReference type="Gene3D" id="3.30.450.20">
    <property type="entry name" value="PAS domain"/>
    <property type="match status" value="4"/>
</dbReference>
<dbReference type="InterPro" id="IPR052162">
    <property type="entry name" value="Sensor_kinase/Photoreceptor"/>
</dbReference>
<dbReference type="GO" id="GO:0004673">
    <property type="term" value="F:protein histidine kinase activity"/>
    <property type="evidence" value="ECO:0007669"/>
    <property type="project" value="UniProtKB-EC"/>
</dbReference>
<dbReference type="SMART" id="SM00086">
    <property type="entry name" value="PAC"/>
    <property type="match status" value="2"/>
</dbReference>
<feature type="domain" description="PAC" evidence="10">
    <location>
        <begin position="205"/>
        <end position="266"/>
    </location>
</feature>
<evidence type="ECO:0000259" key="10">
    <source>
        <dbReference type="PROSITE" id="PS50113"/>
    </source>
</evidence>
<dbReference type="EC" id="2.7.13.3" evidence="2"/>
<dbReference type="InterPro" id="IPR029016">
    <property type="entry name" value="GAF-like_dom_sf"/>
</dbReference>
<dbReference type="PANTHER" id="PTHR43304:SF1">
    <property type="entry name" value="PAC DOMAIN-CONTAINING PROTEIN"/>
    <property type="match status" value="1"/>
</dbReference>